<feature type="binding site" evidence="11">
    <location>
        <begin position="323"/>
        <end position="327"/>
    </location>
    <ligand>
        <name>FMN</name>
        <dbReference type="ChEBI" id="CHEBI:58210"/>
    </ligand>
</feature>
<keyword evidence="7 11" id="KW-0274">FAD</keyword>
<evidence type="ECO:0000313" key="14">
    <source>
        <dbReference type="Proteomes" id="UP000010301"/>
    </source>
</evidence>
<dbReference type="PANTHER" id="PTHR21085">
    <property type="entry name" value="CHORISMATE SYNTHASE"/>
    <property type="match status" value="1"/>
</dbReference>
<proteinExistence type="inferred from homology"/>
<dbReference type="AlphaFoldDB" id="C0W1M3"/>
<keyword evidence="8 11" id="KW-0521">NADP</keyword>
<dbReference type="GO" id="GO:0005829">
    <property type="term" value="C:cytosol"/>
    <property type="evidence" value="ECO:0007669"/>
    <property type="project" value="TreeGrafter"/>
</dbReference>
<dbReference type="EMBL" id="ACFG01000034">
    <property type="protein sequence ID" value="EEH63389.1"/>
    <property type="molecule type" value="Genomic_DNA"/>
</dbReference>
<comment type="cofactor">
    <cofactor evidence="11 12">
        <name>FMNH2</name>
        <dbReference type="ChEBI" id="CHEBI:57618"/>
    </cofactor>
    <text evidence="11 12">Reduced FMN (FMNH(2)).</text>
</comment>
<dbReference type="OrthoDB" id="9771806at2"/>
<evidence type="ECO:0000256" key="4">
    <source>
        <dbReference type="ARBA" id="ARBA00022605"/>
    </source>
</evidence>
<evidence type="ECO:0000256" key="12">
    <source>
        <dbReference type="RuleBase" id="RU000605"/>
    </source>
</evidence>
<dbReference type="PIRSF" id="PIRSF001456">
    <property type="entry name" value="Chorismate_synth"/>
    <property type="match status" value="1"/>
</dbReference>
<feature type="binding site" evidence="11">
    <location>
        <position position="46"/>
    </location>
    <ligand>
        <name>NADP(+)</name>
        <dbReference type="ChEBI" id="CHEBI:58349"/>
    </ligand>
</feature>
<dbReference type="GO" id="GO:0009073">
    <property type="term" value="P:aromatic amino acid family biosynthetic process"/>
    <property type="evidence" value="ECO:0007669"/>
    <property type="project" value="UniProtKB-KW"/>
</dbReference>
<dbReference type="NCBIfam" id="TIGR00033">
    <property type="entry name" value="aroC"/>
    <property type="match status" value="1"/>
</dbReference>
<dbReference type="NCBIfam" id="NF003793">
    <property type="entry name" value="PRK05382.1"/>
    <property type="match status" value="1"/>
</dbReference>
<keyword evidence="14" id="KW-1185">Reference proteome</keyword>
<dbReference type="eggNOG" id="COG0082">
    <property type="taxonomic scope" value="Bacteria"/>
</dbReference>
<evidence type="ECO:0000256" key="9">
    <source>
        <dbReference type="ARBA" id="ARBA00023141"/>
    </source>
</evidence>
<evidence type="ECO:0000256" key="3">
    <source>
        <dbReference type="ARBA" id="ARBA00013036"/>
    </source>
</evidence>
<comment type="catalytic activity">
    <reaction evidence="11 12">
        <text>5-O-(1-carboxyvinyl)-3-phosphoshikimate = chorismate + phosphate</text>
        <dbReference type="Rhea" id="RHEA:21020"/>
        <dbReference type="ChEBI" id="CHEBI:29748"/>
        <dbReference type="ChEBI" id="CHEBI:43474"/>
        <dbReference type="ChEBI" id="CHEBI:57701"/>
        <dbReference type="EC" id="4.2.3.5"/>
    </reaction>
</comment>
<dbReference type="PROSITE" id="PS00788">
    <property type="entry name" value="CHORISMATE_SYNTHASE_2"/>
    <property type="match status" value="1"/>
</dbReference>
<keyword evidence="4 11" id="KW-0028">Amino-acid biosynthesis</keyword>
<dbReference type="FunFam" id="3.60.150.10:FF:000002">
    <property type="entry name" value="Chorismate synthase"/>
    <property type="match status" value="1"/>
</dbReference>
<dbReference type="UniPathway" id="UPA00053">
    <property type="reaction ID" value="UER00090"/>
</dbReference>
<comment type="similarity">
    <text evidence="2 11 12">Belongs to the chorismate synthase family.</text>
</comment>
<name>C0W1M3_9ACTO</name>
<evidence type="ECO:0000313" key="13">
    <source>
        <dbReference type="EMBL" id="EEH63389.1"/>
    </source>
</evidence>
<evidence type="ECO:0000256" key="11">
    <source>
        <dbReference type="HAMAP-Rule" id="MF_00300"/>
    </source>
</evidence>
<dbReference type="InterPro" id="IPR020541">
    <property type="entry name" value="Chorismate_synthase_CS"/>
</dbReference>
<dbReference type="GO" id="GO:0008652">
    <property type="term" value="P:amino acid biosynthetic process"/>
    <property type="evidence" value="ECO:0007669"/>
    <property type="project" value="UniProtKB-KW"/>
</dbReference>
<dbReference type="GO" id="GO:0004107">
    <property type="term" value="F:chorismate synthase activity"/>
    <property type="evidence" value="ECO:0007669"/>
    <property type="project" value="UniProtKB-UniRule"/>
</dbReference>
<dbReference type="PANTHER" id="PTHR21085:SF0">
    <property type="entry name" value="CHORISMATE SYNTHASE"/>
    <property type="match status" value="1"/>
</dbReference>
<dbReference type="STRING" id="525245.HMPREF0044_1313"/>
<dbReference type="Proteomes" id="UP000010301">
    <property type="component" value="Unassembled WGS sequence"/>
</dbReference>
<comment type="pathway">
    <text evidence="1 11 12">Metabolic intermediate biosynthesis; chorismate biosynthesis; chorismate from D-erythrose 4-phosphate and phosphoenolpyruvate: step 7/7.</text>
</comment>
<dbReference type="InterPro" id="IPR035904">
    <property type="entry name" value="Chorismate_synth_AroC_sf"/>
</dbReference>
<dbReference type="RefSeq" id="WP_006546171.1">
    <property type="nucleotide sequence ID" value="NZ_DS999540.1"/>
</dbReference>
<reference evidence="13 14" key="1">
    <citation type="submission" date="2009-01" db="EMBL/GenBank/DDBJ databases">
        <authorList>
            <person name="Qin X."/>
            <person name="Bachman B."/>
            <person name="Battles P."/>
            <person name="Bell A."/>
            <person name="Bess C."/>
            <person name="Bickham C."/>
            <person name="Chaboub L."/>
            <person name="Chen D."/>
            <person name="Coyle M."/>
            <person name="Deiros D.R."/>
            <person name="Dinh H."/>
            <person name="Forbes L."/>
            <person name="Fowler G."/>
            <person name="Francisco L."/>
            <person name="Fu Q."/>
            <person name="Gubbala S."/>
            <person name="Hale W."/>
            <person name="Han Y."/>
            <person name="Hemphill L."/>
            <person name="Highlander S.K."/>
            <person name="Hirani K."/>
            <person name="Hogues M."/>
            <person name="Jackson L."/>
            <person name="Jakkamsetti A."/>
            <person name="Javaid M."/>
            <person name="Jiang H."/>
            <person name="Korchina V."/>
            <person name="Kovar C."/>
            <person name="Lara F."/>
            <person name="Lee S."/>
            <person name="Mata R."/>
            <person name="Mathew T."/>
            <person name="Moen C."/>
            <person name="Morales K."/>
            <person name="Munidasa M."/>
            <person name="Nazareth L."/>
            <person name="Ngo R."/>
            <person name="Nguyen L."/>
            <person name="Okwuonu G."/>
            <person name="Ongeri F."/>
            <person name="Patil S."/>
            <person name="Petrosino J."/>
            <person name="Pham C."/>
            <person name="Pham P."/>
            <person name="Pu L.-L."/>
            <person name="Puazo M."/>
            <person name="Raj R."/>
            <person name="Reid J."/>
            <person name="Rouhana J."/>
            <person name="Saada N."/>
            <person name="Shang Y."/>
            <person name="Simmons D."/>
            <person name="Thornton R."/>
            <person name="Warren J."/>
            <person name="Weissenberger G."/>
            <person name="Zhang J."/>
            <person name="Zhang L."/>
            <person name="Zhou C."/>
            <person name="Zhu D."/>
            <person name="Muzny D."/>
            <person name="Worley K."/>
            <person name="Gibbs R."/>
        </authorList>
    </citation>
    <scope>NUCLEOTIDE SEQUENCE [LARGE SCALE GENOMIC DNA]</scope>
    <source>
        <strain evidence="13 14">DSM 15436</strain>
    </source>
</reference>
<feature type="binding site" evidence="11">
    <location>
        <begin position="264"/>
        <end position="265"/>
    </location>
    <ligand>
        <name>FMN</name>
        <dbReference type="ChEBI" id="CHEBI:58210"/>
    </ligand>
</feature>
<dbReference type="GO" id="GO:0010181">
    <property type="term" value="F:FMN binding"/>
    <property type="evidence" value="ECO:0007669"/>
    <property type="project" value="TreeGrafter"/>
</dbReference>
<dbReference type="Gene3D" id="3.60.150.10">
    <property type="entry name" value="Chorismate synthase AroC"/>
    <property type="match status" value="1"/>
</dbReference>
<evidence type="ECO:0000256" key="1">
    <source>
        <dbReference type="ARBA" id="ARBA00005044"/>
    </source>
</evidence>
<evidence type="ECO:0000256" key="6">
    <source>
        <dbReference type="ARBA" id="ARBA00022643"/>
    </source>
</evidence>
<comment type="function">
    <text evidence="11">Catalyzes the anti-1,4-elimination of the C-3 phosphate and the C-6 proR hydrogen from 5-enolpyruvylshikimate-3-phosphate (EPSP) to yield chorismate, which is the branch point compound that serves as the starting substrate for the three terminal pathways of aromatic amino acid biosynthesis. This reaction introduces a second double bond into the aromatic ring system.</text>
</comment>
<feature type="binding site" evidence="11">
    <location>
        <position position="349"/>
    </location>
    <ligand>
        <name>FMN</name>
        <dbReference type="ChEBI" id="CHEBI:58210"/>
    </ligand>
</feature>
<sequence length="407" mass="43293">MIRWLSAGESHGPKLTGIIDGVPAGIAYTQADLEAELHRRKKGYGRGARQKIETDRVTITSGIRHGVTTGAPIAIEISNSEWDKWAAVLATDPVDPVLLRKAVGGSDDKELARNRKLTRPRPGHADMAGMLKYGHVDARNILERASARETAMRVALGSIAKAFLYQVAGIQIVSHVTAIAEISTLASQPGAAEFETIEASEVRTADKKTEQLFKARIDAAKQAGDTVGGSVEVIAFNVPVGLGSHIQWDRRLDAKLAAAMMSIQSAKQVTIGVGDSQIEAGGQQAHDEFAIENSHVTRSSNLAGGIEGGMSNGQPVVVQVGFKPISTVPRARQSFDLESGRLAPALHQRSDTCAVVPAAVVAEAMLALVLADEVTGMFGTGSLEMVKRNLVAFQAEIQQRLFTEGVL</sequence>
<gene>
    <name evidence="11 13" type="primary">aroC</name>
    <name evidence="13" type="ORF">HMPREF0044_1313</name>
</gene>
<dbReference type="Pfam" id="PF01264">
    <property type="entry name" value="Chorismate_synt"/>
    <property type="match status" value="1"/>
</dbReference>
<organism evidence="13 14">
    <name type="scientific">Gleimia coleocanis DSM 15436</name>
    <dbReference type="NCBI Taxonomy" id="525245"/>
    <lineage>
        <taxon>Bacteria</taxon>
        <taxon>Bacillati</taxon>
        <taxon>Actinomycetota</taxon>
        <taxon>Actinomycetes</taxon>
        <taxon>Actinomycetales</taxon>
        <taxon>Actinomycetaceae</taxon>
        <taxon>Gleimia</taxon>
    </lineage>
</organism>
<dbReference type="InterPro" id="IPR000453">
    <property type="entry name" value="Chorismate_synth"/>
</dbReference>
<dbReference type="PROSITE" id="PS00787">
    <property type="entry name" value="CHORISMATE_SYNTHASE_1"/>
    <property type="match status" value="1"/>
</dbReference>
<dbReference type="EC" id="4.2.3.5" evidence="3 11"/>
<protein>
    <recommendedName>
        <fullName evidence="3 11">Chorismate synthase</fullName>
        <shortName evidence="11">CS</shortName>
        <ecNumber evidence="3 11">4.2.3.5</ecNumber>
    </recommendedName>
    <alternativeName>
        <fullName evidence="11">5-enolpyruvylshikimate-3-phosphate phospholyase</fullName>
    </alternativeName>
</protein>
<comment type="caution">
    <text evidence="13">The sequence shown here is derived from an EMBL/GenBank/DDBJ whole genome shotgun (WGS) entry which is preliminary data.</text>
</comment>
<evidence type="ECO:0000256" key="7">
    <source>
        <dbReference type="ARBA" id="ARBA00022827"/>
    </source>
</evidence>
<evidence type="ECO:0000256" key="10">
    <source>
        <dbReference type="ARBA" id="ARBA00023239"/>
    </source>
</evidence>
<dbReference type="HAMAP" id="MF_00300">
    <property type="entry name" value="Chorismate_synth"/>
    <property type="match status" value="1"/>
</dbReference>
<evidence type="ECO:0000256" key="2">
    <source>
        <dbReference type="ARBA" id="ARBA00008014"/>
    </source>
</evidence>
<dbReference type="GO" id="GO:0009423">
    <property type="term" value="P:chorismate biosynthetic process"/>
    <property type="evidence" value="ECO:0007669"/>
    <property type="project" value="UniProtKB-UniRule"/>
</dbReference>
<keyword evidence="9 11" id="KW-0057">Aromatic amino acid biosynthesis</keyword>
<evidence type="ECO:0000256" key="5">
    <source>
        <dbReference type="ARBA" id="ARBA00022630"/>
    </source>
</evidence>
<dbReference type="CDD" id="cd07304">
    <property type="entry name" value="Chorismate_synthase"/>
    <property type="match status" value="1"/>
</dbReference>
<feature type="binding site" evidence="11">
    <location>
        <position position="40"/>
    </location>
    <ligand>
        <name>NADP(+)</name>
        <dbReference type="ChEBI" id="CHEBI:58349"/>
    </ligand>
</feature>
<evidence type="ECO:0000256" key="8">
    <source>
        <dbReference type="ARBA" id="ARBA00022857"/>
    </source>
</evidence>
<feature type="binding site" evidence="11">
    <location>
        <position position="308"/>
    </location>
    <ligand>
        <name>FMN</name>
        <dbReference type="ChEBI" id="CHEBI:58210"/>
    </ligand>
</feature>
<keyword evidence="10 11" id="KW-0456">Lyase</keyword>
<dbReference type="HOGENOM" id="CLU_034547_2_0_11"/>
<accession>C0W1M3</accession>
<keyword evidence="6 11" id="KW-0288">FMN</keyword>
<comment type="subunit">
    <text evidence="11">Homotetramer.</text>
</comment>
<feature type="binding site" evidence="11">
    <location>
        <begin position="144"/>
        <end position="146"/>
    </location>
    <ligand>
        <name>FMN</name>
        <dbReference type="ChEBI" id="CHEBI:58210"/>
    </ligand>
</feature>
<keyword evidence="5 11" id="KW-0285">Flavoprotein</keyword>
<dbReference type="SUPFAM" id="SSF103263">
    <property type="entry name" value="Chorismate synthase, AroC"/>
    <property type="match status" value="1"/>
</dbReference>